<protein>
    <submittedName>
        <fullName evidence="1">Uncharacterized protein</fullName>
    </submittedName>
</protein>
<accession>A0A507ZWX3</accession>
<dbReference type="AlphaFoldDB" id="A0A507ZWX3"/>
<reference evidence="1 2" key="1">
    <citation type="submission" date="2019-10" db="EMBL/GenBank/DDBJ databases">
        <title>Lysobacter alkalisoli sp. nov., isolated from saline-alkaline soil.</title>
        <authorList>
            <person name="Sun J.-Q."/>
        </authorList>
    </citation>
    <scope>NUCLEOTIDE SEQUENCE [LARGE SCALE GENOMIC DNA]</scope>
    <source>
        <strain evidence="1 2">KCTC 42381</strain>
    </source>
</reference>
<dbReference type="Proteomes" id="UP000320431">
    <property type="component" value="Unassembled WGS sequence"/>
</dbReference>
<dbReference type="RefSeq" id="WP_141483312.1">
    <property type="nucleotide sequence ID" value="NZ_CP029843.1"/>
</dbReference>
<organism evidence="1 2">
    <name type="scientific">Marilutibacter maris</name>
    <dbReference type="NCBI Taxonomy" id="1605891"/>
    <lineage>
        <taxon>Bacteria</taxon>
        <taxon>Pseudomonadati</taxon>
        <taxon>Pseudomonadota</taxon>
        <taxon>Gammaproteobacteria</taxon>
        <taxon>Lysobacterales</taxon>
        <taxon>Lysobacteraceae</taxon>
        <taxon>Marilutibacter</taxon>
    </lineage>
</organism>
<name>A0A507ZWX3_9GAMM</name>
<dbReference type="OrthoDB" id="6057700at2"/>
<dbReference type="EMBL" id="VICD02000315">
    <property type="protein sequence ID" value="KAB8164036.1"/>
    <property type="molecule type" value="Genomic_DNA"/>
</dbReference>
<evidence type="ECO:0000313" key="2">
    <source>
        <dbReference type="Proteomes" id="UP000320431"/>
    </source>
</evidence>
<gene>
    <name evidence="1" type="ORF">FKV24_017585</name>
</gene>
<evidence type="ECO:0000313" key="1">
    <source>
        <dbReference type="EMBL" id="KAB8164036.1"/>
    </source>
</evidence>
<proteinExistence type="predicted"/>
<comment type="caution">
    <text evidence="1">The sequence shown here is derived from an EMBL/GenBank/DDBJ whole genome shotgun (WGS) entry which is preliminary data.</text>
</comment>
<sequence length="247" mass="27211">MRLQRLSGPASKRAPTRPRRAWRTAAIALLLAVAVPPLSLAQSEGTPAVEGDWDSFFDGWDTDHTLDLIDVLVDSDALDVARDANTLLDDLDALDATEAGCGAAYTDSSGPTVPSHCAEGDDCRQCYEEAVRKIDFNRFYIERARCITAANVKMANSAMAFGDSASGIHAVTGLSWQLQGKPQIEQAVAKLKQTYTRKAGEYLNGLEGSLKELGRCEAQHYGEEDWYQRYGWIYHNFMQAKYATPPE</sequence>